<evidence type="ECO:0000256" key="4">
    <source>
        <dbReference type="ARBA" id="ARBA00022759"/>
    </source>
</evidence>
<dbReference type="GO" id="GO:0003964">
    <property type="term" value="F:RNA-directed DNA polymerase activity"/>
    <property type="evidence" value="ECO:0007669"/>
    <property type="project" value="UniProtKB-KW"/>
</dbReference>
<dbReference type="PANTHER" id="PTHR34072:SF57">
    <property type="entry name" value="RNA-DIRECTED DNA POLYMERASE"/>
    <property type="match status" value="1"/>
</dbReference>
<keyword evidence="1" id="KW-0808">Transferase</keyword>
<dbReference type="PANTHER" id="PTHR34072">
    <property type="entry name" value="ENZYMATIC POLYPROTEIN-RELATED"/>
    <property type="match status" value="1"/>
</dbReference>
<feature type="domain" description="Reverse transcriptase RNase H-like" evidence="7">
    <location>
        <begin position="2"/>
        <end position="89"/>
    </location>
</feature>
<dbReference type="InterPro" id="IPR041373">
    <property type="entry name" value="RT_RNaseH"/>
</dbReference>
<dbReference type="SUPFAM" id="SSF56672">
    <property type="entry name" value="DNA/RNA polymerases"/>
    <property type="match status" value="1"/>
</dbReference>
<evidence type="ECO:0000256" key="1">
    <source>
        <dbReference type="ARBA" id="ARBA00022679"/>
    </source>
</evidence>
<dbReference type="AlphaFoldDB" id="A0A371IG46"/>
<evidence type="ECO:0000313" key="9">
    <source>
        <dbReference type="Proteomes" id="UP000257109"/>
    </source>
</evidence>
<gene>
    <name evidence="8" type="primary">pol</name>
    <name evidence="8" type="ORF">CR513_01055</name>
</gene>
<dbReference type="Proteomes" id="UP000257109">
    <property type="component" value="Unassembled WGS sequence"/>
</dbReference>
<dbReference type="GO" id="GO:0016787">
    <property type="term" value="F:hydrolase activity"/>
    <property type="evidence" value="ECO:0007669"/>
    <property type="project" value="UniProtKB-KW"/>
</dbReference>
<keyword evidence="5" id="KW-0378">Hydrolase</keyword>
<proteinExistence type="predicted"/>
<keyword evidence="6" id="KW-0695">RNA-directed DNA polymerase</keyword>
<dbReference type="Pfam" id="PF17917">
    <property type="entry name" value="RT_RNaseH"/>
    <property type="match status" value="1"/>
</dbReference>
<evidence type="ECO:0000256" key="6">
    <source>
        <dbReference type="ARBA" id="ARBA00022918"/>
    </source>
</evidence>
<accession>A0A371IG46</accession>
<dbReference type="GO" id="GO:0004519">
    <property type="term" value="F:endonuclease activity"/>
    <property type="evidence" value="ECO:0007669"/>
    <property type="project" value="UniProtKB-KW"/>
</dbReference>
<name>A0A371IG46_MUCPR</name>
<dbReference type="FunFam" id="3.10.20.370:FF:000001">
    <property type="entry name" value="Retrovirus-related Pol polyprotein from transposon 17.6-like protein"/>
    <property type="match status" value="1"/>
</dbReference>
<organism evidence="8 9">
    <name type="scientific">Mucuna pruriens</name>
    <name type="common">Velvet bean</name>
    <name type="synonym">Dolichos pruriens</name>
    <dbReference type="NCBI Taxonomy" id="157652"/>
    <lineage>
        <taxon>Eukaryota</taxon>
        <taxon>Viridiplantae</taxon>
        <taxon>Streptophyta</taxon>
        <taxon>Embryophyta</taxon>
        <taxon>Tracheophyta</taxon>
        <taxon>Spermatophyta</taxon>
        <taxon>Magnoliopsida</taxon>
        <taxon>eudicotyledons</taxon>
        <taxon>Gunneridae</taxon>
        <taxon>Pentapetalae</taxon>
        <taxon>rosids</taxon>
        <taxon>fabids</taxon>
        <taxon>Fabales</taxon>
        <taxon>Fabaceae</taxon>
        <taxon>Papilionoideae</taxon>
        <taxon>50 kb inversion clade</taxon>
        <taxon>NPAAA clade</taxon>
        <taxon>indigoferoid/millettioid clade</taxon>
        <taxon>Phaseoleae</taxon>
        <taxon>Mucuna</taxon>
    </lineage>
</organism>
<feature type="non-terminal residue" evidence="8">
    <location>
        <position position="1"/>
    </location>
</feature>
<protein>
    <submittedName>
        <fullName evidence="8">Retrovirus-related Pol polyprotein from transposon 17.6</fullName>
    </submittedName>
</protein>
<keyword evidence="4" id="KW-0255">Endonuclease</keyword>
<evidence type="ECO:0000256" key="3">
    <source>
        <dbReference type="ARBA" id="ARBA00022722"/>
    </source>
</evidence>
<evidence type="ECO:0000313" key="8">
    <source>
        <dbReference type="EMBL" id="RDY13963.1"/>
    </source>
</evidence>
<keyword evidence="3" id="KW-0540">Nuclease</keyword>
<evidence type="ECO:0000256" key="2">
    <source>
        <dbReference type="ARBA" id="ARBA00022695"/>
    </source>
</evidence>
<reference evidence="8" key="1">
    <citation type="submission" date="2018-05" db="EMBL/GenBank/DDBJ databases">
        <title>Draft genome of Mucuna pruriens seed.</title>
        <authorList>
            <person name="Nnadi N.E."/>
            <person name="Vos R."/>
            <person name="Hasami M.H."/>
            <person name="Devisetty U.K."/>
            <person name="Aguiy J.C."/>
        </authorList>
    </citation>
    <scope>NUCLEOTIDE SEQUENCE [LARGE SCALE GENOMIC DNA]</scope>
    <source>
        <strain evidence="8">JCA_2017</strain>
    </source>
</reference>
<comment type="caution">
    <text evidence="8">The sequence shown here is derived from an EMBL/GenBank/DDBJ whole genome shotgun (WGS) entry which is preliminary data.</text>
</comment>
<sequence length="115" mass="12737">MCDASNSALGAVLGQHVGVGKPSHVIAYASRTMDPAQRNYTTMEKELLAIVIFLDKFHSYLLGSKVIVFSNHVALKLLLKKLDTQPILIRDKKGAENPVADHLSRIEREIDPMLI</sequence>
<evidence type="ECO:0000256" key="5">
    <source>
        <dbReference type="ARBA" id="ARBA00022801"/>
    </source>
</evidence>
<dbReference type="CDD" id="cd09274">
    <property type="entry name" value="RNase_HI_RT_Ty3"/>
    <property type="match status" value="1"/>
</dbReference>
<dbReference type="OrthoDB" id="10055717at2759"/>
<evidence type="ECO:0000259" key="7">
    <source>
        <dbReference type="Pfam" id="PF17917"/>
    </source>
</evidence>
<keyword evidence="9" id="KW-1185">Reference proteome</keyword>
<dbReference type="InterPro" id="IPR043502">
    <property type="entry name" value="DNA/RNA_pol_sf"/>
</dbReference>
<dbReference type="EMBL" id="QJKJ01000167">
    <property type="protein sequence ID" value="RDY13963.1"/>
    <property type="molecule type" value="Genomic_DNA"/>
</dbReference>
<keyword evidence="2" id="KW-0548">Nucleotidyltransferase</keyword>
<dbReference type="Gene3D" id="3.10.20.370">
    <property type="match status" value="1"/>
</dbReference>